<name>A0A1F7ZYZ5_9EURO</name>
<organism evidence="2 3">
    <name type="scientific">Aspergillus bombycis</name>
    <dbReference type="NCBI Taxonomy" id="109264"/>
    <lineage>
        <taxon>Eukaryota</taxon>
        <taxon>Fungi</taxon>
        <taxon>Dikarya</taxon>
        <taxon>Ascomycota</taxon>
        <taxon>Pezizomycotina</taxon>
        <taxon>Eurotiomycetes</taxon>
        <taxon>Eurotiomycetidae</taxon>
        <taxon>Eurotiales</taxon>
        <taxon>Aspergillaceae</taxon>
        <taxon>Aspergillus</taxon>
    </lineage>
</organism>
<dbReference type="GO" id="GO:0031573">
    <property type="term" value="P:mitotic intra-S DNA damage checkpoint signaling"/>
    <property type="evidence" value="ECO:0007669"/>
    <property type="project" value="TreeGrafter"/>
</dbReference>
<feature type="compositionally biased region" description="Polar residues" evidence="1">
    <location>
        <begin position="484"/>
        <end position="498"/>
    </location>
</feature>
<dbReference type="AlphaFoldDB" id="A0A1F7ZYZ5"/>
<feature type="region of interest" description="Disordered" evidence="1">
    <location>
        <begin position="285"/>
        <end position="356"/>
    </location>
</feature>
<protein>
    <submittedName>
        <fullName evidence="2">DNA repair protein rad9</fullName>
    </submittedName>
</protein>
<dbReference type="GO" id="GO:0000076">
    <property type="term" value="P:DNA replication checkpoint signaling"/>
    <property type="evidence" value="ECO:0007669"/>
    <property type="project" value="TreeGrafter"/>
</dbReference>
<feature type="compositionally biased region" description="Basic and acidic residues" evidence="1">
    <location>
        <begin position="499"/>
        <end position="508"/>
    </location>
</feature>
<gene>
    <name evidence="2" type="ORF">ABOM_007415</name>
</gene>
<feature type="region of interest" description="Disordered" evidence="1">
    <location>
        <begin position="370"/>
        <end position="429"/>
    </location>
</feature>
<proteinExistence type="predicted"/>
<evidence type="ECO:0000313" key="3">
    <source>
        <dbReference type="Proteomes" id="UP000179179"/>
    </source>
</evidence>
<accession>A0A1F7ZYZ5</accession>
<dbReference type="GO" id="GO:0006281">
    <property type="term" value="P:DNA repair"/>
    <property type="evidence" value="ECO:0007669"/>
    <property type="project" value="TreeGrafter"/>
</dbReference>
<sequence>MVALSFSLAPEALYQLHDALTCLAKFHETVAIEAEFDLLRLSVLNSTKTAYSAFVFEADTFFESYSFDLPRGSRASRTARPDRFCFQLYIKTLLSVFKGRTRDKDTAVERCEVELHEHPDQTECRLAIKMICGLGVIKSYKLTYEPTTVNHAVFDRTKTTNQWSIEPKFLREITDHFSPSAEQLDIYSDNGKAVFTSFTTKITDGKEILKKPVHTSVAIDKKDFEYFLAEDNLHIAITLKDFKAVIAHAESAHSTITARYTRPTRPLQLAYDFGGVKTEFTLMTTGDSESDIPDSSHAPELSARQTPAPANVGRANVTSNTSHMPPPRARSIRPLTGTPGASVSGTGTNTESQRPPAASIQFDSLFVPADDDRQWDVPNDEEEEAEDRLGWDATGDQQTFDEGLAPRLRDNEPSMPQQDTSHEEDMGLPPTQRISQVRGIRSATTTRLTFRRFRVLVFSTEGIEFLLQGHIDRMKVTSHGPSLRTRNGVNGFTSSSCETIRRSRHDNPASRATRPNTNNMELSFCRKRNQTIPPLHIPLFIRNRPTIPMLAPAKCHNYPTAKQSKSMLASHRQLPRYRQIHRWKLTTIIAPPSQNIPISLYINTMPTSPDTTIRPQGKGSIRQNIPPIIRGPQYHKLPLTPISRNNRKLAPTNSTRCPKRHPFNLNRLPNNLLPLRRLPQLTLPRRTPSIHRAIRQHNNRMSHPTRNAHNFCPRRWEILNYHRLNSSHHPFPKPQLPLRPRPKHKHPTSLSSNKESPLPAR</sequence>
<comment type="caution">
    <text evidence="2">The sequence shown here is derived from an EMBL/GenBank/DDBJ whole genome shotgun (WGS) entry which is preliminary data.</text>
</comment>
<feature type="region of interest" description="Disordered" evidence="1">
    <location>
        <begin position="609"/>
        <end position="663"/>
    </location>
</feature>
<evidence type="ECO:0000313" key="2">
    <source>
        <dbReference type="EMBL" id="OGM44693.1"/>
    </source>
</evidence>
<dbReference type="STRING" id="109264.A0A1F7ZYZ5"/>
<keyword evidence="3" id="KW-1185">Reference proteome</keyword>
<dbReference type="RefSeq" id="XP_022388410.1">
    <property type="nucleotide sequence ID" value="XM_022534544.1"/>
</dbReference>
<dbReference type="PANTHER" id="PTHR15237:SF0">
    <property type="entry name" value="CELL CYCLE CHECKPOINT CONTROL PROTEIN"/>
    <property type="match status" value="1"/>
</dbReference>
<dbReference type="EMBL" id="LYCR01000052">
    <property type="protein sequence ID" value="OGM44693.1"/>
    <property type="molecule type" value="Genomic_DNA"/>
</dbReference>
<dbReference type="GO" id="GO:0071479">
    <property type="term" value="P:cellular response to ionizing radiation"/>
    <property type="evidence" value="ECO:0007669"/>
    <property type="project" value="TreeGrafter"/>
</dbReference>
<feature type="region of interest" description="Disordered" evidence="1">
    <location>
        <begin position="727"/>
        <end position="761"/>
    </location>
</feature>
<dbReference type="GO" id="GO:0030896">
    <property type="term" value="C:checkpoint clamp complex"/>
    <property type="evidence" value="ECO:0007669"/>
    <property type="project" value="InterPro"/>
</dbReference>
<dbReference type="Gene3D" id="3.70.10.10">
    <property type="match status" value="1"/>
</dbReference>
<dbReference type="InterPro" id="IPR007268">
    <property type="entry name" value="Rad9/Ddc1"/>
</dbReference>
<feature type="region of interest" description="Disordered" evidence="1">
    <location>
        <begin position="478"/>
        <end position="517"/>
    </location>
</feature>
<evidence type="ECO:0000256" key="1">
    <source>
        <dbReference type="SAM" id="MobiDB-lite"/>
    </source>
</evidence>
<dbReference type="GeneID" id="34450805"/>
<reference evidence="2 3" key="1">
    <citation type="journal article" date="2016" name="Genome Biol. Evol.">
        <title>Draft genome sequence of an aflatoxigenic Aspergillus species, A. bombycis.</title>
        <authorList>
            <person name="Moore G.G."/>
            <person name="Mack B.M."/>
            <person name="Beltz S.B."/>
            <person name="Gilbert M.K."/>
        </authorList>
    </citation>
    <scope>NUCLEOTIDE SEQUENCE [LARGE SCALE GENOMIC DNA]</scope>
    <source>
        <strain evidence="3">NRRL 26010</strain>
    </source>
</reference>
<dbReference type="Pfam" id="PF04139">
    <property type="entry name" value="Rad9"/>
    <property type="match status" value="1"/>
</dbReference>
<feature type="compositionally biased region" description="Polar residues" evidence="1">
    <location>
        <begin position="339"/>
        <end position="353"/>
    </location>
</feature>
<dbReference type="PANTHER" id="PTHR15237">
    <property type="entry name" value="DNA REPAIR PROTEIN RAD9"/>
    <property type="match status" value="1"/>
</dbReference>
<dbReference type="OrthoDB" id="60092at2759"/>
<dbReference type="Proteomes" id="UP000179179">
    <property type="component" value="Unassembled WGS sequence"/>
</dbReference>